<evidence type="ECO:0000313" key="2">
    <source>
        <dbReference type="EMBL" id="OXZ26817.1"/>
    </source>
</evidence>
<dbReference type="Pfam" id="PF07728">
    <property type="entry name" value="AAA_5"/>
    <property type="match status" value="1"/>
</dbReference>
<dbReference type="Gene3D" id="3.40.50.300">
    <property type="entry name" value="P-loop containing nucleotide triphosphate hydrolases"/>
    <property type="match status" value="1"/>
</dbReference>
<sequence length="302" mass="34605">MNNLLESQNINKNLIKDVEKFLKNNEVDDKFKSRIPKPRFNYYGKEVLEMAITSILEANNLLLVGPKATGKNILCDNLAYIFQRPQWNISFHVNTDSESLIGMDTLKNDEVIFRAGPVLESSLNGGFCVFDEINMAKNDSVAIMHSVLDYRRIIDIPGFEKVDIHDKTRFLATMNYGYAGTREINEALLSRFFVIDMPKTDEKTLNKILSEEFSLTDTAQKMFVRFFMDLQEKSLNSEISGRCIDLRGLLSSIHAMKRGLSVKSSLKLGIVNKTFDEFEKTIVQDIIDTIFKDDLKPEEIFE</sequence>
<dbReference type="AlphaFoldDB" id="A0A233V339"/>
<dbReference type="SUPFAM" id="SSF52540">
    <property type="entry name" value="P-loop containing nucleoside triphosphate hydrolases"/>
    <property type="match status" value="1"/>
</dbReference>
<comment type="caution">
    <text evidence="2">The sequence shown here is derived from an EMBL/GenBank/DDBJ whole genome shotgun (WGS) entry which is preliminary data.</text>
</comment>
<dbReference type="RefSeq" id="WP_094206021.1">
    <property type="nucleotide sequence ID" value="NZ_NDYC01000031.1"/>
</dbReference>
<reference evidence="3" key="1">
    <citation type="submission" date="2017-04" db="EMBL/GenBank/DDBJ databases">
        <title>Finegoldia magna isolated from orthopedic joint implant-associated infections.</title>
        <authorList>
            <person name="Bjorklund S."/>
            <person name="Bruggemann H."/>
            <person name="Jensen A."/>
            <person name="Hellmark B."/>
            <person name="Soderquist B."/>
        </authorList>
    </citation>
    <scope>NUCLEOTIDE SEQUENCE [LARGE SCALE GENOMIC DNA]</scope>
    <source>
        <strain evidence="3">CCUG 54800</strain>
    </source>
</reference>
<evidence type="ECO:0000313" key="3">
    <source>
        <dbReference type="Proteomes" id="UP000215413"/>
    </source>
</evidence>
<dbReference type="EMBL" id="NDYC01000031">
    <property type="protein sequence ID" value="OXZ26817.1"/>
    <property type="molecule type" value="Genomic_DNA"/>
</dbReference>
<dbReference type="InterPro" id="IPR027417">
    <property type="entry name" value="P-loop_NTPase"/>
</dbReference>
<dbReference type="PANTHER" id="PTHR42759:SF1">
    <property type="entry name" value="MAGNESIUM-CHELATASE SUBUNIT CHLD"/>
    <property type="match status" value="1"/>
</dbReference>
<evidence type="ECO:0000259" key="1">
    <source>
        <dbReference type="Pfam" id="PF07728"/>
    </source>
</evidence>
<dbReference type="Proteomes" id="UP000215413">
    <property type="component" value="Unassembled WGS sequence"/>
</dbReference>
<dbReference type="GO" id="GO:0016887">
    <property type="term" value="F:ATP hydrolysis activity"/>
    <property type="evidence" value="ECO:0007669"/>
    <property type="project" value="InterPro"/>
</dbReference>
<dbReference type="InterPro" id="IPR011704">
    <property type="entry name" value="ATPase_dyneun-rel_AAA"/>
</dbReference>
<gene>
    <name evidence="2" type="ORF">B9N49_06530</name>
</gene>
<dbReference type="PANTHER" id="PTHR42759">
    <property type="entry name" value="MOXR FAMILY PROTEIN"/>
    <property type="match status" value="1"/>
</dbReference>
<dbReference type="GO" id="GO:0005524">
    <property type="term" value="F:ATP binding"/>
    <property type="evidence" value="ECO:0007669"/>
    <property type="project" value="InterPro"/>
</dbReference>
<proteinExistence type="predicted"/>
<organism evidence="2 3">
    <name type="scientific">Finegoldia magna</name>
    <name type="common">Peptostreptococcus magnus</name>
    <dbReference type="NCBI Taxonomy" id="1260"/>
    <lineage>
        <taxon>Bacteria</taxon>
        <taxon>Bacillati</taxon>
        <taxon>Bacillota</taxon>
        <taxon>Tissierellia</taxon>
        <taxon>Tissierellales</taxon>
        <taxon>Peptoniphilaceae</taxon>
        <taxon>Finegoldia</taxon>
    </lineage>
</organism>
<accession>A0A233V339</accession>
<protein>
    <submittedName>
        <fullName evidence="2">ATPase</fullName>
    </submittedName>
</protein>
<dbReference type="InterPro" id="IPR050764">
    <property type="entry name" value="CbbQ/NirQ/NorQ/GpvN"/>
</dbReference>
<feature type="domain" description="ATPase dynein-related AAA" evidence="1">
    <location>
        <begin position="60"/>
        <end position="192"/>
    </location>
</feature>
<name>A0A233V339_FINMA</name>